<evidence type="ECO:0000259" key="8">
    <source>
        <dbReference type="Pfam" id="PF03918"/>
    </source>
</evidence>
<keyword evidence="6 7" id="KW-0408">Iron</keyword>
<organism evidence="9">
    <name type="scientific">Thiolapillus brandeum</name>
    <dbReference type="NCBI Taxonomy" id="1076588"/>
    <lineage>
        <taxon>Bacteria</taxon>
        <taxon>Pseudomonadati</taxon>
        <taxon>Pseudomonadota</taxon>
        <taxon>Gammaproteobacteria</taxon>
        <taxon>Chromatiales</taxon>
        <taxon>Sedimenticolaceae</taxon>
        <taxon>Thiolapillus</taxon>
    </lineage>
</organism>
<dbReference type="PANTHER" id="PTHR47870:SF1">
    <property type="entry name" value="CYTOCHROME C-TYPE BIOGENESIS PROTEIN CCMH"/>
    <property type="match status" value="1"/>
</dbReference>
<accession>A0A7C5IZG4</accession>
<dbReference type="GO" id="GO:0046872">
    <property type="term" value="F:metal ion binding"/>
    <property type="evidence" value="ECO:0007669"/>
    <property type="project" value="UniProtKB-KW"/>
</dbReference>
<dbReference type="Proteomes" id="UP000886100">
    <property type="component" value="Unassembled WGS sequence"/>
</dbReference>
<dbReference type="FunFam" id="1.10.8.640:FF:000001">
    <property type="entry name" value="Cytochrome c-type biogenesis protein"/>
    <property type="match status" value="1"/>
</dbReference>
<evidence type="ECO:0000256" key="3">
    <source>
        <dbReference type="ARBA" id="ARBA00022723"/>
    </source>
</evidence>
<dbReference type="InterPro" id="IPR038297">
    <property type="entry name" value="CcmH/CycL/NrfF/Ccl2_sf"/>
</dbReference>
<evidence type="ECO:0000313" key="9">
    <source>
        <dbReference type="EMBL" id="HHH12728.1"/>
    </source>
</evidence>
<feature type="domain" description="CcmH/CycL/Ccl2/NrfF N-terminal" evidence="8">
    <location>
        <begin position="8"/>
        <end position="146"/>
    </location>
</feature>
<comment type="similarity">
    <text evidence="1 7">Belongs to the CcmH/CycL/Ccl2/NrfF family.</text>
</comment>
<dbReference type="GO" id="GO:0005886">
    <property type="term" value="C:plasma membrane"/>
    <property type="evidence" value="ECO:0007669"/>
    <property type="project" value="TreeGrafter"/>
</dbReference>
<dbReference type="EMBL" id="DROM01000043">
    <property type="protein sequence ID" value="HHH12728.1"/>
    <property type="molecule type" value="Genomic_DNA"/>
</dbReference>
<evidence type="ECO:0000256" key="6">
    <source>
        <dbReference type="ARBA" id="ARBA00023004"/>
    </source>
</evidence>
<keyword evidence="7" id="KW-0472">Membrane</keyword>
<comment type="caution">
    <text evidence="9">The sequence shown here is derived from an EMBL/GenBank/DDBJ whole genome shotgun (WGS) entry which is preliminary data.</text>
</comment>
<dbReference type="AlphaFoldDB" id="A0A7C5IZG4"/>
<gene>
    <name evidence="9" type="ORF">ENJ98_00665</name>
</gene>
<dbReference type="Gene3D" id="1.10.8.640">
    <property type="entry name" value="Cytochrome C biogenesis protein"/>
    <property type="match status" value="1"/>
</dbReference>
<proteinExistence type="inferred from homology"/>
<protein>
    <recommendedName>
        <fullName evidence="7">Cytochrome c-type biogenesis protein</fullName>
    </recommendedName>
</protein>
<dbReference type="PANTHER" id="PTHR47870">
    <property type="entry name" value="CYTOCHROME C-TYPE BIOGENESIS PROTEIN CCMH"/>
    <property type="match status" value="1"/>
</dbReference>
<evidence type="ECO:0000256" key="7">
    <source>
        <dbReference type="RuleBase" id="RU364112"/>
    </source>
</evidence>
<evidence type="ECO:0000256" key="4">
    <source>
        <dbReference type="ARBA" id="ARBA00022729"/>
    </source>
</evidence>
<feature type="transmembrane region" description="Helical" evidence="7">
    <location>
        <begin position="102"/>
        <end position="123"/>
    </location>
</feature>
<dbReference type="Pfam" id="PF03918">
    <property type="entry name" value="CcmH"/>
    <property type="match status" value="1"/>
</dbReference>
<evidence type="ECO:0000256" key="2">
    <source>
        <dbReference type="ARBA" id="ARBA00022617"/>
    </source>
</evidence>
<keyword evidence="5" id="KW-0201">Cytochrome c-type biogenesis</keyword>
<keyword evidence="7" id="KW-0812">Transmembrane</keyword>
<comment type="function">
    <text evidence="7">Possible subunit of a heme lyase.</text>
</comment>
<name>A0A7C5IZG4_9GAMM</name>
<sequence length="154" mass="17664">MRRLFLPLLLLVPLLAQGAIEVHQFDDPQKEKIYKELIDELRCLVCQNQNLADSNAELAQDLRQKTYEMVEAGKSKDEIVDWMVARYGDFVLYRPPLQRNTLLLWIGPFLIFLVGVVVLVRFIRRRPAGGEEVLSEEARRKAEALLRGDGEDGA</sequence>
<dbReference type="GO" id="GO:0017004">
    <property type="term" value="P:cytochrome complex assembly"/>
    <property type="evidence" value="ECO:0007669"/>
    <property type="project" value="UniProtKB-KW"/>
</dbReference>
<keyword evidence="3 7" id="KW-0479">Metal-binding</keyword>
<dbReference type="CDD" id="cd16378">
    <property type="entry name" value="CcmH_N"/>
    <property type="match status" value="1"/>
</dbReference>
<dbReference type="InterPro" id="IPR005616">
    <property type="entry name" value="CcmH/CycL/Ccl2/NrfF_N"/>
</dbReference>
<feature type="signal peptide" evidence="7">
    <location>
        <begin position="1"/>
        <end position="18"/>
    </location>
</feature>
<reference evidence="9" key="1">
    <citation type="journal article" date="2020" name="mSystems">
        <title>Genome- and Community-Level Interaction Insights into Carbon Utilization and Element Cycling Functions of Hydrothermarchaeota in Hydrothermal Sediment.</title>
        <authorList>
            <person name="Zhou Z."/>
            <person name="Liu Y."/>
            <person name="Xu W."/>
            <person name="Pan J."/>
            <person name="Luo Z.H."/>
            <person name="Li M."/>
        </authorList>
    </citation>
    <scope>NUCLEOTIDE SEQUENCE [LARGE SCALE GENOMIC DNA]</scope>
    <source>
        <strain evidence="9">HyVt-535</strain>
    </source>
</reference>
<keyword evidence="2 7" id="KW-0349">Heme</keyword>
<feature type="chain" id="PRO_5028512038" description="Cytochrome c-type biogenesis protein" evidence="7">
    <location>
        <begin position="19"/>
        <end position="154"/>
    </location>
</feature>
<evidence type="ECO:0000256" key="5">
    <source>
        <dbReference type="ARBA" id="ARBA00022748"/>
    </source>
</evidence>
<keyword evidence="4 7" id="KW-0732">Signal</keyword>
<keyword evidence="7" id="KW-1133">Transmembrane helix</keyword>
<dbReference type="InterPro" id="IPR051263">
    <property type="entry name" value="C-type_cytochrome_biogenesis"/>
</dbReference>
<evidence type="ECO:0000256" key="1">
    <source>
        <dbReference type="ARBA" id="ARBA00010342"/>
    </source>
</evidence>